<dbReference type="Proteomes" id="UP000240800">
    <property type="component" value="Unassembled WGS sequence"/>
</dbReference>
<organism evidence="1 2">
    <name type="scientific">Cereibacter johrii</name>
    <dbReference type="NCBI Taxonomy" id="445629"/>
    <lineage>
        <taxon>Bacteria</taxon>
        <taxon>Pseudomonadati</taxon>
        <taxon>Pseudomonadota</taxon>
        <taxon>Alphaproteobacteria</taxon>
        <taxon>Rhodobacterales</taxon>
        <taxon>Paracoccaceae</taxon>
        <taxon>Cereibacter</taxon>
    </lineage>
</organism>
<name>A0ABX5J8U7_9RHOB</name>
<reference evidence="1 2" key="1">
    <citation type="submission" date="2018-04" db="EMBL/GenBank/DDBJ databases">
        <title>Genomic Encyclopedia of Type Strains, Phase III (KMG-III): the genomes of soil and plant-associated and newly described type strains.</title>
        <authorList>
            <person name="Whitman W."/>
        </authorList>
    </citation>
    <scope>NUCLEOTIDE SEQUENCE [LARGE SCALE GENOMIC DNA]</scope>
    <source>
        <strain evidence="1 2">JA192</strain>
    </source>
</reference>
<sequence>MNMRPDAFGEAIAPAIACPSRALDELRIVPLSTGLCAIYLDALPVAGRRPRLTVTLDGRPVPPPSLAAALPLERGGLRHLVLLAQEMPELLARHLLLSLDGVPRAEARPEWLQPPLRPLPALIEGLAAGGRTRLLKMLLTTAASLFAGHGADLAALAQRMLDLCAVPVARPLGAAAFGAGHAIRSHAWAEAPAPGAPVVALGRQIRRLAGCDARIEGGLLHLHLPPAARAEGDLVIFTPDPVRLPPPGEAAAPLTVWLRGRSSAIRAWALGRVSSAAAEDPAAQALLAEIRRPDLPVRLAVRCLSVAPGGLLHAFRLEDPERLVRNLRLELAGRHLDLDLHRAPGGTGLSAGFVPLDEAEAAPCRIQIVLGSGRITTMATVQPATFDGTAPEGFAEVWEAWHRISGPAEANPARALAAARSACPPRRIPVLIQRFGPIRAGRIALIAPAGTHPDLIFARAAAVGAGSRQAEILLTLPEGPAAARLRDAAAAAAALHDLPHRLVLHDARAHPAEVLRATAALTEGPVLLLGATVLPATPGWFEDWLRHLEETPALVTAGAVLGHEGAVWEGPLDLDAEGLLRPLDGLPARRLAGTTTSLPSPELAGLSRAGVARLLASATGHPDLAPALAELAAADRATGTPSPFRVSHPFRRFGGAAHPAGFAEALLVEELRPHATAAAEGL</sequence>
<evidence type="ECO:0000313" key="1">
    <source>
        <dbReference type="EMBL" id="PTM79594.1"/>
    </source>
</evidence>
<dbReference type="RefSeq" id="WP_069333666.1">
    <property type="nucleotide sequence ID" value="NZ_MABH01000251.1"/>
</dbReference>
<comment type="caution">
    <text evidence="1">The sequence shown here is derived from an EMBL/GenBank/DDBJ whole genome shotgun (WGS) entry which is preliminary data.</text>
</comment>
<gene>
    <name evidence="1" type="ORF">C8J29_103699</name>
</gene>
<evidence type="ECO:0000313" key="2">
    <source>
        <dbReference type="Proteomes" id="UP000240800"/>
    </source>
</evidence>
<accession>A0ABX5J8U7</accession>
<keyword evidence="2" id="KW-1185">Reference proteome</keyword>
<proteinExistence type="predicted"/>
<dbReference type="EMBL" id="PZZW01000003">
    <property type="protein sequence ID" value="PTM79594.1"/>
    <property type="molecule type" value="Genomic_DNA"/>
</dbReference>
<protein>
    <submittedName>
        <fullName evidence="1">Uncharacterized protein</fullName>
    </submittedName>
</protein>